<keyword evidence="2 6" id="KW-0812">Transmembrane</keyword>
<sequence>MSFKKDLKLLVKPYYWVNIILSFSYLIAKRTPIICNYLFNQKQDDRCELDSRETEILFFLVIVIMIRTRKTGSVTMINYLTSSFIYTKIANLILWSYGDFRFGVIFLLTFILAGLLFPEPTYSGPEHVTYFRSATSFEEELNRDKKVTWLVCLYTVWNPACVNFAPIFASLSAEYYLDNLKFGKIDVGRFPEAAKKYHVSDSSFSRQLPTIILFQNGKEVDRRPMVDSKGKLTKFFFSEDNVRAAFGLNILFKECKENPLKPAIKAAPKAEKKQN</sequence>
<reference evidence="8" key="1">
    <citation type="journal article" date="2015" name="Insect Biochem. Mol. Biol.">
        <title>An insight into the sialome of the horse fly, Tabanus bromius.</title>
        <authorList>
            <person name="Ribeiro J.M."/>
            <person name="Kazimirova M."/>
            <person name="Takac P."/>
            <person name="Andersen J.F."/>
            <person name="Francischetti I.M."/>
        </authorList>
    </citation>
    <scope>NUCLEOTIDE SEQUENCE</scope>
</reference>
<dbReference type="InterPro" id="IPR013766">
    <property type="entry name" value="Thioredoxin_domain"/>
</dbReference>
<dbReference type="PANTHER" id="PTHR15853">
    <property type="entry name" value="THIOREDOXIN-RELATED"/>
    <property type="match status" value="1"/>
</dbReference>
<dbReference type="GO" id="GO:0016020">
    <property type="term" value="C:membrane"/>
    <property type="evidence" value="ECO:0007669"/>
    <property type="project" value="UniProtKB-SubCell"/>
</dbReference>
<dbReference type="InterPro" id="IPR039101">
    <property type="entry name" value="TMX2"/>
</dbReference>
<feature type="transmembrane region" description="Helical" evidence="6">
    <location>
        <begin position="15"/>
        <end position="35"/>
    </location>
</feature>
<dbReference type="Gene3D" id="3.40.30.10">
    <property type="entry name" value="Glutaredoxin"/>
    <property type="match status" value="1"/>
</dbReference>
<dbReference type="Pfam" id="PF00085">
    <property type="entry name" value="Thioredoxin"/>
    <property type="match status" value="1"/>
</dbReference>
<dbReference type="EMBL" id="GDAI01002115">
    <property type="protein sequence ID" value="JAI15488.1"/>
    <property type="molecule type" value="mRNA"/>
</dbReference>
<keyword evidence="4 6" id="KW-1133">Transmembrane helix</keyword>
<dbReference type="InterPro" id="IPR037463">
    <property type="entry name" value="TMX2_thioredoxin_dom"/>
</dbReference>
<accession>A0A0K8TMV0</accession>
<evidence type="ECO:0000259" key="7">
    <source>
        <dbReference type="PROSITE" id="PS51352"/>
    </source>
</evidence>
<proteinExistence type="evidence at transcript level"/>
<dbReference type="AlphaFoldDB" id="A0A0K8TMV0"/>
<dbReference type="SUPFAM" id="SSF52833">
    <property type="entry name" value="Thioredoxin-like"/>
    <property type="match status" value="1"/>
</dbReference>
<comment type="subcellular location">
    <subcellularLocation>
        <location evidence="1">Membrane</location>
        <topology evidence="1">Single-pass type I membrane protein</topology>
    </subcellularLocation>
</comment>
<evidence type="ECO:0000313" key="8">
    <source>
        <dbReference type="EMBL" id="JAI15488.1"/>
    </source>
</evidence>
<dbReference type="InterPro" id="IPR036249">
    <property type="entry name" value="Thioredoxin-like_sf"/>
</dbReference>
<dbReference type="GO" id="GO:0015036">
    <property type="term" value="F:disulfide oxidoreductase activity"/>
    <property type="evidence" value="ECO:0007669"/>
    <property type="project" value="TreeGrafter"/>
</dbReference>
<protein>
    <submittedName>
        <fullName evidence="8">Putative thioredoxin-like protein</fullName>
    </submittedName>
</protein>
<dbReference type="PANTHER" id="PTHR15853:SF0">
    <property type="entry name" value="THIOREDOXIN-RELATED TRANSMEMBRANE PROTEIN 2"/>
    <property type="match status" value="1"/>
</dbReference>
<evidence type="ECO:0000256" key="3">
    <source>
        <dbReference type="ARBA" id="ARBA00022729"/>
    </source>
</evidence>
<dbReference type="CDD" id="cd02962">
    <property type="entry name" value="TMX2"/>
    <property type="match status" value="1"/>
</dbReference>
<name>A0A0K8TMV0_TABBR</name>
<evidence type="ECO:0000256" key="5">
    <source>
        <dbReference type="ARBA" id="ARBA00023136"/>
    </source>
</evidence>
<evidence type="ECO:0000256" key="2">
    <source>
        <dbReference type="ARBA" id="ARBA00022692"/>
    </source>
</evidence>
<organism evidence="8">
    <name type="scientific">Tabanus bromius</name>
    <name type="common">Band-eyed brown horse fly</name>
    <dbReference type="NCBI Taxonomy" id="304241"/>
    <lineage>
        <taxon>Eukaryota</taxon>
        <taxon>Metazoa</taxon>
        <taxon>Ecdysozoa</taxon>
        <taxon>Arthropoda</taxon>
        <taxon>Hexapoda</taxon>
        <taxon>Insecta</taxon>
        <taxon>Pterygota</taxon>
        <taxon>Neoptera</taxon>
        <taxon>Endopterygota</taxon>
        <taxon>Diptera</taxon>
        <taxon>Brachycera</taxon>
        <taxon>Tabanomorpha</taxon>
        <taxon>Tabanoidea</taxon>
        <taxon>Tabanidae</taxon>
        <taxon>Tabanus</taxon>
    </lineage>
</organism>
<evidence type="ECO:0000256" key="1">
    <source>
        <dbReference type="ARBA" id="ARBA00004479"/>
    </source>
</evidence>
<dbReference type="PROSITE" id="PS51352">
    <property type="entry name" value="THIOREDOXIN_2"/>
    <property type="match status" value="1"/>
</dbReference>
<feature type="transmembrane region" description="Helical" evidence="6">
    <location>
        <begin position="100"/>
        <end position="117"/>
    </location>
</feature>
<evidence type="ECO:0000256" key="6">
    <source>
        <dbReference type="SAM" id="Phobius"/>
    </source>
</evidence>
<keyword evidence="3" id="KW-0732">Signal</keyword>
<evidence type="ECO:0000256" key="4">
    <source>
        <dbReference type="ARBA" id="ARBA00022989"/>
    </source>
</evidence>
<feature type="domain" description="Thioredoxin" evidence="7">
    <location>
        <begin position="108"/>
        <end position="256"/>
    </location>
</feature>
<keyword evidence="5 6" id="KW-0472">Membrane</keyword>